<protein>
    <submittedName>
        <fullName evidence="2">Uncharacterized protein</fullName>
    </submittedName>
</protein>
<accession>A0A8T1UAM6</accession>
<organism evidence="2 3">
    <name type="scientific">Phytophthora cactorum</name>
    <dbReference type="NCBI Taxonomy" id="29920"/>
    <lineage>
        <taxon>Eukaryota</taxon>
        <taxon>Sar</taxon>
        <taxon>Stramenopiles</taxon>
        <taxon>Oomycota</taxon>
        <taxon>Peronosporomycetes</taxon>
        <taxon>Peronosporales</taxon>
        <taxon>Peronosporaceae</taxon>
        <taxon>Phytophthora</taxon>
    </lineage>
</organism>
<proteinExistence type="predicted"/>
<feature type="non-terminal residue" evidence="2">
    <location>
        <position position="1"/>
    </location>
</feature>
<gene>
    <name evidence="2" type="ORF">JG687_00009653</name>
</gene>
<feature type="compositionally biased region" description="Basic and acidic residues" evidence="1">
    <location>
        <begin position="58"/>
        <end position="70"/>
    </location>
</feature>
<evidence type="ECO:0000256" key="1">
    <source>
        <dbReference type="SAM" id="MobiDB-lite"/>
    </source>
</evidence>
<dbReference type="Proteomes" id="UP000688947">
    <property type="component" value="Unassembled WGS sequence"/>
</dbReference>
<sequence length="78" mass="8665">LQFWLSPFWNSPRAPQATKPLQDSPPPFSTMGRKDKTKQQKDDEKPAAEKNAGNAKGGKTEQAGKEEKQQKGGKKVKK</sequence>
<feature type="compositionally biased region" description="Basic and acidic residues" evidence="1">
    <location>
        <begin position="32"/>
        <end position="48"/>
    </location>
</feature>
<dbReference type="AlphaFoldDB" id="A0A8T1UAM6"/>
<name>A0A8T1UAM6_9STRA</name>
<comment type="caution">
    <text evidence="2">The sequence shown here is derived from an EMBL/GenBank/DDBJ whole genome shotgun (WGS) entry which is preliminary data.</text>
</comment>
<reference evidence="2" key="1">
    <citation type="submission" date="2021-01" db="EMBL/GenBank/DDBJ databases">
        <title>Phytophthora aleatoria, a newly-described species from Pinus radiata is distinct from Phytophthora cactorum isolates based on comparative genomics.</title>
        <authorList>
            <person name="Mcdougal R."/>
            <person name="Panda P."/>
            <person name="Williams N."/>
            <person name="Studholme D.J."/>
        </authorList>
    </citation>
    <scope>NUCLEOTIDE SEQUENCE</scope>
    <source>
        <strain evidence="2">NZFS 3830</strain>
    </source>
</reference>
<evidence type="ECO:0000313" key="3">
    <source>
        <dbReference type="Proteomes" id="UP000688947"/>
    </source>
</evidence>
<feature type="region of interest" description="Disordered" evidence="1">
    <location>
        <begin position="1"/>
        <end position="78"/>
    </location>
</feature>
<dbReference type="EMBL" id="JAENGZ010000511">
    <property type="protein sequence ID" value="KAG6957993.1"/>
    <property type="molecule type" value="Genomic_DNA"/>
</dbReference>
<evidence type="ECO:0000313" key="2">
    <source>
        <dbReference type="EMBL" id="KAG6957993.1"/>
    </source>
</evidence>